<protein>
    <submittedName>
        <fullName evidence="3">Response regulator</fullName>
    </submittedName>
</protein>
<dbReference type="EMBL" id="RKLT01000036">
    <property type="protein sequence ID" value="MBX0298054.1"/>
    <property type="molecule type" value="Genomic_DNA"/>
</dbReference>
<dbReference type="InterPro" id="IPR001789">
    <property type="entry name" value="Sig_transdc_resp-reg_receiver"/>
</dbReference>
<keyword evidence="1" id="KW-0597">Phosphoprotein</keyword>
<dbReference type="PROSITE" id="PS50110">
    <property type="entry name" value="RESPONSE_REGULATORY"/>
    <property type="match status" value="1"/>
</dbReference>
<evidence type="ECO:0000259" key="2">
    <source>
        <dbReference type="PROSITE" id="PS50110"/>
    </source>
</evidence>
<dbReference type="SUPFAM" id="SSF52172">
    <property type="entry name" value="CheY-like"/>
    <property type="match status" value="1"/>
</dbReference>
<dbReference type="SMART" id="SM00448">
    <property type="entry name" value="REC"/>
    <property type="match status" value="1"/>
</dbReference>
<evidence type="ECO:0000256" key="1">
    <source>
        <dbReference type="PROSITE-ProRule" id="PRU00169"/>
    </source>
</evidence>
<accession>A0AAW4PJB1</accession>
<dbReference type="CDD" id="cd17557">
    <property type="entry name" value="REC_Rcp-like"/>
    <property type="match status" value="1"/>
</dbReference>
<comment type="caution">
    <text evidence="3">The sequence shown here is derived from an EMBL/GenBank/DDBJ whole genome shotgun (WGS) entry which is preliminary data.</text>
</comment>
<dbReference type="Gene3D" id="3.40.50.2300">
    <property type="match status" value="1"/>
</dbReference>
<dbReference type="InterPro" id="IPR011006">
    <property type="entry name" value="CheY-like_superfamily"/>
</dbReference>
<proteinExistence type="predicted"/>
<dbReference type="InterPro" id="IPR052893">
    <property type="entry name" value="TCS_response_regulator"/>
</dbReference>
<evidence type="ECO:0000313" key="3">
    <source>
        <dbReference type="EMBL" id="MBX0298054.1"/>
    </source>
</evidence>
<dbReference type="RefSeq" id="WP_220582634.1">
    <property type="nucleotide sequence ID" value="NZ_RKLT01000036.1"/>
</dbReference>
<gene>
    <name evidence="3" type="ORF">EGH23_24620</name>
</gene>
<name>A0AAW4PJB1_9EURY</name>
<feature type="domain" description="Response regulatory" evidence="2">
    <location>
        <begin position="5"/>
        <end position="129"/>
    </location>
</feature>
<reference evidence="3 4" key="1">
    <citation type="submission" date="2021-06" db="EMBL/GenBank/DDBJ databases">
        <title>Halomicroarcula sp. a new haloarchaeum isolated from saline soil.</title>
        <authorList>
            <person name="Duran-Viseras A."/>
            <person name="Sanchez-Porro C."/>
            <person name="Ventosa A."/>
        </authorList>
    </citation>
    <scope>NUCLEOTIDE SEQUENCE [LARGE SCALE GENOMIC DNA]</scope>
    <source>
        <strain evidence="3 4">F27</strain>
    </source>
</reference>
<dbReference type="Proteomes" id="UP001430455">
    <property type="component" value="Unassembled WGS sequence"/>
</dbReference>
<dbReference type="Pfam" id="PF00072">
    <property type="entry name" value="Response_reg"/>
    <property type="match status" value="1"/>
</dbReference>
<dbReference type="PANTHER" id="PTHR44520">
    <property type="entry name" value="RESPONSE REGULATOR RCP1-RELATED"/>
    <property type="match status" value="1"/>
</dbReference>
<evidence type="ECO:0000313" key="4">
    <source>
        <dbReference type="Proteomes" id="UP001430455"/>
    </source>
</evidence>
<keyword evidence="4" id="KW-1185">Reference proteome</keyword>
<dbReference type="GO" id="GO:0000160">
    <property type="term" value="P:phosphorelay signal transduction system"/>
    <property type="evidence" value="ECO:0007669"/>
    <property type="project" value="InterPro"/>
</dbReference>
<organism evidence="3 4">
    <name type="scientific">Haloarcula nitratireducens</name>
    <dbReference type="NCBI Taxonomy" id="2487749"/>
    <lineage>
        <taxon>Archaea</taxon>
        <taxon>Methanobacteriati</taxon>
        <taxon>Methanobacteriota</taxon>
        <taxon>Stenosarchaea group</taxon>
        <taxon>Halobacteria</taxon>
        <taxon>Halobacteriales</taxon>
        <taxon>Haloarculaceae</taxon>
        <taxon>Haloarcula</taxon>
    </lineage>
</organism>
<feature type="modified residue" description="4-aspartylphosphate" evidence="1">
    <location>
        <position position="62"/>
    </location>
</feature>
<dbReference type="AlphaFoldDB" id="A0AAW4PJB1"/>
<sequence>MNAGDILLVEDNPAVARLVIEAFEEAQLDQEVVFVSSGEAALEKLPGHHGSDEFTPAFILLDIDLPGIDGLTVVSEIRETAATESLPIVLFSSTRDPDTISEGYRRGANAYVQKPADYAEMVQFADVLNTFWFQVANLPPEAQ</sequence>